<dbReference type="PANTHER" id="PTHR31962">
    <property type="entry name" value="SPHINGOLIPID LONG CHAIN BASE-RESPONSIVE PROTEIN PIL1"/>
    <property type="match status" value="1"/>
</dbReference>
<accession>I2H0I2</accession>
<evidence type="ECO:0008006" key="5">
    <source>
        <dbReference type="Google" id="ProtNLM"/>
    </source>
</evidence>
<dbReference type="GO" id="GO:0070941">
    <property type="term" value="P:eisosome assembly"/>
    <property type="evidence" value="ECO:0007669"/>
    <property type="project" value="TreeGrafter"/>
</dbReference>
<dbReference type="GO" id="GO:0005886">
    <property type="term" value="C:plasma membrane"/>
    <property type="evidence" value="ECO:0007669"/>
    <property type="project" value="TreeGrafter"/>
</dbReference>
<dbReference type="InterPro" id="IPR028245">
    <property type="entry name" value="PIL1/LSP1"/>
</dbReference>
<dbReference type="KEGG" id="tbl:TBLA_0C00680"/>
<evidence type="ECO:0000256" key="1">
    <source>
        <dbReference type="ARBA" id="ARBA00022553"/>
    </source>
</evidence>
<dbReference type="RefSeq" id="XP_004179403.1">
    <property type="nucleotide sequence ID" value="XM_004179355.1"/>
</dbReference>
<dbReference type="Gene3D" id="1.20.1270.60">
    <property type="entry name" value="Arfaptin homology (AH) domain/BAR domain"/>
    <property type="match status" value="1"/>
</dbReference>
<dbReference type="InParanoid" id="I2H0I2"/>
<dbReference type="PANTHER" id="PTHR31962:SF3">
    <property type="entry name" value="SPHINGOLIPID LONG CHAIN BASE-RESPONSIVE PROTEIN LSP1"/>
    <property type="match status" value="1"/>
</dbReference>
<dbReference type="OrthoDB" id="5599269at2759"/>
<evidence type="ECO:0000313" key="4">
    <source>
        <dbReference type="Proteomes" id="UP000002866"/>
    </source>
</evidence>
<dbReference type="HOGENOM" id="CLU_498920_0_0_1"/>
<sequence length="546" mass="62532">MHKAYSLRRTKNGIWTSQDDYILPRASTKSKYFGRHSISSAFRRGTVGSFGPTLSRKLSQLVKTEKNFLRAYEVVANERKDAAAFLSDWGCENEDDVSDVTDKLSVLLFELGELQNQFIDKYDQYRLALKSIRNIETSVQPSRDRKEKLADHVANLKYKDPTNKKIAVLEQELVRAEADSLVAEAQLSNITREKLKTTFNYQFNSLIELSEKFALIAGYGNALLELLDDQPTTPGEHRASYNGYEATRQIIMDAEEAMRNWTIEYAVVKPRLSFYQSADDVYLDLSEGENISSAEEEDENNYLYGLRKHEQKAGNKPYKMVPDREDLEENTEEEEVDQDEGYDHEDEEGINRNDEDYQDAESNIFESNDEYENNQFNSNDTITEYSDEEEMKQTETNNVISKHGMPFVPDDEELTNKNTTSSNKKIIHQQQKNVKQSSIHHHNNNKYPQHTEGKYHSSRSNNEPFDISENKDGKHSSMLTRKVTKADGRNLQSQNVTDTVGNITKHAQTAKNIVDEIKTNDNLMESGQKVSQKVSKEAIVAGKFGI</sequence>
<dbReference type="Pfam" id="PF13805">
    <property type="entry name" value="Pil1"/>
    <property type="match status" value="1"/>
</dbReference>
<keyword evidence="1" id="KW-0597">Phosphoprotein</keyword>
<dbReference type="FunFam" id="1.20.1270.60:FF:000005">
    <property type="entry name" value="Sphingolipid long chain base-responsive pil1"/>
    <property type="match status" value="1"/>
</dbReference>
<dbReference type="GO" id="GO:0006897">
    <property type="term" value="P:endocytosis"/>
    <property type="evidence" value="ECO:0007669"/>
    <property type="project" value="TreeGrafter"/>
</dbReference>
<proteinExistence type="predicted"/>
<feature type="compositionally biased region" description="Polar residues" evidence="2">
    <location>
        <begin position="416"/>
        <end position="437"/>
    </location>
</feature>
<dbReference type="Proteomes" id="UP000002866">
    <property type="component" value="Chromosome 3"/>
</dbReference>
<dbReference type="GO" id="GO:0008289">
    <property type="term" value="F:lipid binding"/>
    <property type="evidence" value="ECO:0007669"/>
    <property type="project" value="UniProtKB-ARBA"/>
</dbReference>
<dbReference type="InterPro" id="IPR027267">
    <property type="entry name" value="AH/BAR_dom_sf"/>
</dbReference>
<name>I2H0I2_HENB6</name>
<dbReference type="STRING" id="1071380.I2H0I2"/>
<evidence type="ECO:0000256" key="2">
    <source>
        <dbReference type="SAM" id="MobiDB-lite"/>
    </source>
</evidence>
<keyword evidence="4" id="KW-1185">Reference proteome</keyword>
<dbReference type="EMBL" id="HE806318">
    <property type="protein sequence ID" value="CCH59884.1"/>
    <property type="molecule type" value="Genomic_DNA"/>
</dbReference>
<dbReference type="eggNOG" id="ENOG502QQ1T">
    <property type="taxonomic scope" value="Eukaryota"/>
</dbReference>
<feature type="region of interest" description="Disordered" evidence="2">
    <location>
        <begin position="313"/>
        <end position="357"/>
    </location>
</feature>
<gene>
    <name evidence="3" type="primary">TBLA0C00680</name>
    <name evidence="3" type="ORF">TBLA_0C00680</name>
</gene>
<dbReference type="AlphaFoldDB" id="I2H0I2"/>
<evidence type="ECO:0000313" key="3">
    <source>
        <dbReference type="EMBL" id="CCH59884.1"/>
    </source>
</evidence>
<feature type="region of interest" description="Disordered" evidence="2">
    <location>
        <begin position="384"/>
        <end position="476"/>
    </location>
</feature>
<dbReference type="GeneID" id="14494852"/>
<protein>
    <recommendedName>
        <fullName evidence="5">Sphingolipid long chain base-responsive protein LSP1</fullName>
    </recommendedName>
</protein>
<reference evidence="3 4" key="1">
    <citation type="journal article" date="2011" name="Proc. Natl. Acad. Sci. U.S.A.">
        <title>Evolutionary erosion of yeast sex chromosomes by mating-type switching accidents.</title>
        <authorList>
            <person name="Gordon J.L."/>
            <person name="Armisen D."/>
            <person name="Proux-Wera E."/>
            <person name="Oheigeartaigh S.S."/>
            <person name="Byrne K.P."/>
            <person name="Wolfe K.H."/>
        </authorList>
    </citation>
    <scope>NUCLEOTIDE SEQUENCE [LARGE SCALE GENOMIC DNA]</scope>
    <source>
        <strain evidence="4">ATCC 34711 / CBS 6284 / DSM 70876 / NBRC 10599 / NRRL Y-10934 / UCD 77-7</strain>
    </source>
</reference>
<feature type="compositionally biased region" description="Acidic residues" evidence="2">
    <location>
        <begin position="325"/>
        <end position="348"/>
    </location>
</feature>
<organism evidence="3 4">
    <name type="scientific">Henningerozyma blattae (strain ATCC 34711 / CBS 6284 / DSM 70876 / NBRC 10599 / NRRL Y-10934 / UCD 77-7)</name>
    <name type="common">Yeast</name>
    <name type="synonym">Tetrapisispora blattae</name>
    <dbReference type="NCBI Taxonomy" id="1071380"/>
    <lineage>
        <taxon>Eukaryota</taxon>
        <taxon>Fungi</taxon>
        <taxon>Dikarya</taxon>
        <taxon>Ascomycota</taxon>
        <taxon>Saccharomycotina</taxon>
        <taxon>Saccharomycetes</taxon>
        <taxon>Saccharomycetales</taxon>
        <taxon>Saccharomycetaceae</taxon>
        <taxon>Henningerozyma</taxon>
    </lineage>
</organism>
<dbReference type="GO" id="GO:0036286">
    <property type="term" value="C:eisosome filament"/>
    <property type="evidence" value="ECO:0007669"/>
    <property type="project" value="TreeGrafter"/>
</dbReference>